<dbReference type="PANTHER" id="PTHR45527:SF1">
    <property type="entry name" value="FATTY ACID SYNTHASE"/>
    <property type="match status" value="1"/>
</dbReference>
<keyword evidence="6" id="KW-0436">Ligase</keyword>
<dbReference type="Pfam" id="PF13193">
    <property type="entry name" value="AMP-binding_C"/>
    <property type="match status" value="1"/>
</dbReference>
<dbReference type="GO" id="GO:0031177">
    <property type="term" value="F:phosphopantetheine binding"/>
    <property type="evidence" value="ECO:0007669"/>
    <property type="project" value="TreeGrafter"/>
</dbReference>
<feature type="transmembrane region" description="Helical" evidence="4">
    <location>
        <begin position="161"/>
        <end position="181"/>
    </location>
</feature>
<feature type="transmembrane region" description="Helical" evidence="4">
    <location>
        <begin position="339"/>
        <end position="359"/>
    </location>
</feature>
<dbReference type="PROSITE" id="PS50075">
    <property type="entry name" value="CARRIER"/>
    <property type="match status" value="1"/>
</dbReference>
<evidence type="ECO:0000256" key="2">
    <source>
        <dbReference type="ARBA" id="ARBA00022450"/>
    </source>
</evidence>
<feature type="transmembrane region" description="Helical" evidence="4">
    <location>
        <begin position="32"/>
        <end position="52"/>
    </location>
</feature>
<evidence type="ECO:0000256" key="1">
    <source>
        <dbReference type="ARBA" id="ARBA00001957"/>
    </source>
</evidence>
<reference evidence="6 7" key="1">
    <citation type="submission" date="2018-12" db="EMBL/GenBank/DDBJ databases">
        <authorList>
            <consortium name="Pathogen Informatics"/>
        </authorList>
    </citation>
    <scope>NUCLEOTIDE SEQUENCE [LARGE SCALE GENOMIC DNA]</scope>
    <source>
        <strain evidence="6 7">NCTC10485</strain>
    </source>
</reference>
<dbReference type="Gene3D" id="3.30.300.30">
    <property type="match status" value="1"/>
</dbReference>
<keyword evidence="4" id="KW-0812">Transmembrane</keyword>
<dbReference type="Gene3D" id="3.40.50.12780">
    <property type="entry name" value="N-terminal domain of ligase-like"/>
    <property type="match status" value="1"/>
</dbReference>
<dbReference type="Pfam" id="PF00975">
    <property type="entry name" value="Thioesterase"/>
    <property type="match status" value="1"/>
</dbReference>
<feature type="transmembrane region" description="Helical" evidence="4">
    <location>
        <begin position="202"/>
        <end position="228"/>
    </location>
</feature>
<proteinExistence type="predicted"/>
<dbReference type="EMBL" id="LR134355">
    <property type="protein sequence ID" value="VEG48373.1"/>
    <property type="molecule type" value="Genomic_DNA"/>
</dbReference>
<evidence type="ECO:0000259" key="5">
    <source>
        <dbReference type="PROSITE" id="PS50075"/>
    </source>
</evidence>
<dbReference type="Pfam" id="PF00501">
    <property type="entry name" value="AMP-binding"/>
    <property type="match status" value="1"/>
</dbReference>
<feature type="transmembrane region" description="Helical" evidence="4">
    <location>
        <begin position="312"/>
        <end position="332"/>
    </location>
</feature>
<feature type="transmembrane region" description="Helical" evidence="4">
    <location>
        <begin position="104"/>
        <end position="125"/>
    </location>
</feature>
<keyword evidence="7" id="KW-1185">Reference proteome</keyword>
<comment type="cofactor">
    <cofactor evidence="1">
        <name>pantetheine 4'-phosphate</name>
        <dbReference type="ChEBI" id="CHEBI:47942"/>
    </cofactor>
</comment>
<dbReference type="Pfam" id="PF00550">
    <property type="entry name" value="PP-binding"/>
    <property type="match status" value="1"/>
</dbReference>
<keyword evidence="3" id="KW-0597">Phosphoprotein</keyword>
<dbReference type="GO" id="GO:0016874">
    <property type="term" value="F:ligase activity"/>
    <property type="evidence" value="ECO:0007669"/>
    <property type="project" value="UniProtKB-KW"/>
</dbReference>
<feature type="transmembrane region" description="Helical" evidence="4">
    <location>
        <begin position="371"/>
        <end position="389"/>
    </location>
</feature>
<keyword evidence="4" id="KW-1133">Transmembrane helix</keyword>
<dbReference type="GO" id="GO:0044550">
    <property type="term" value="P:secondary metabolite biosynthetic process"/>
    <property type="evidence" value="ECO:0007669"/>
    <property type="project" value="TreeGrafter"/>
</dbReference>
<dbReference type="InterPro" id="IPR029058">
    <property type="entry name" value="AB_hydrolase_fold"/>
</dbReference>
<dbReference type="GO" id="GO:0005737">
    <property type="term" value="C:cytoplasm"/>
    <property type="evidence" value="ECO:0007669"/>
    <property type="project" value="TreeGrafter"/>
</dbReference>
<organism evidence="6 7">
    <name type="scientific">Mycolicibacterium chitae</name>
    <name type="common">Mycobacterium chitae</name>
    <dbReference type="NCBI Taxonomy" id="1792"/>
    <lineage>
        <taxon>Bacteria</taxon>
        <taxon>Bacillati</taxon>
        <taxon>Actinomycetota</taxon>
        <taxon>Actinomycetes</taxon>
        <taxon>Mycobacteriales</taxon>
        <taxon>Mycobacteriaceae</taxon>
        <taxon>Mycolicibacterium</taxon>
    </lineage>
</organism>
<dbReference type="InterPro" id="IPR001031">
    <property type="entry name" value="Thioesterase"/>
</dbReference>
<name>A0A448I7P2_MYCCI</name>
<dbReference type="PROSITE" id="PS00012">
    <property type="entry name" value="PHOSPHOPANTETHEINE"/>
    <property type="match status" value="1"/>
</dbReference>
<sequence>MAVIASSAATGVLGFVFWTVAARGYSTAEVGRASAIITSAATTATLATLSLGSLYERFLPVAGRDSRRYVRSGIAVVVTTAMLFGAVFLVLGPREQLFPDAVEMLLFPGFVGILALFALQDQILIGLGRTRVILTKNVSQSVIKLIAVAALIPLATGSAIVWSWMLPAAVIAIVVGLRVITPVSRRHDGDPDLPPRSSLFQFFASSCAINAVLVVVPLVVPLIIVSRLGTEMNAYFSMCWLLVSTLGVLLGATAAPFIATASAPGADLRACTLRFTVMCSAAGILGSAGLFVAGPTVLSIMGPEYAEEGGRLIRLMALTLPMLAVLSIYTAMARLRRRLRLAVTVQLFGAILIICGVAYTTPIWGIDAVGYAYLSAELISVAIVAVPTFRHVRRALRSSTPTETADDSTATTPQYTDSPLQFDSVAAQFAAVVQDQPDRIAVRTAADAITYRDLSAAARFWAARMSTANDNQVVLLSAGLSPATVGAVLGTFSSTTVLVALDPGLPVPRVQTIVEILTRNGRCADLLLTDDPHGDLAAALAPTCRVETTVADTVGGDIDAPPPTAGRDDVTSIQFTSGSSGVPKAVLHGNGMWLCDAQLMSTRFGIRPGRRVALCMPISFGAGLNVLIGSLLNGAEVIAIDSRREHARAAFERIGESGAEIMVATPAFLEALATAAHGDQLPSLSRVVTTGEAAYARHVECSRGLAPRAVFTNWVGSSEASSIATYDVDPAAELPDGAIPAGTASPHKRIDVDDTGAVTVSSRYLALGYLEPEASSSRFLCNADGTRSFIGGDVGRLDSDGNLILLGRADTAVKVRGYLVEPAEIEAVLLSYPEVREAVVVLSPRPGAVEAADPRLAAYLVARPDARTPSIAEIRTRLHHDLPAWMVPADLMILSELPRTERGKVDRQALPVPTRAVSEPPRGGLETTIAEIWCEVLQLAEVGRTESFYALGGDSLAVTDMLSRVGDTHSVRLSHADLASAPTLAQFTTTVTDRTSAQLPEHRRTLAPTTVPLRALDAGRRDGPVLFCFTGAGASALSFVPLADRIDPATAVYAFIPHGLENRGLPDWSVARAARRHLTDLRRLQPSGPYRLVGHSLGCYIALDIARQLEREGETVELVTLLDPFMPPAVVRAARRENPALAARAAAPAAEHLQSRRELWRRRILIPTAGLVQYNGQRQAQALEEVGVRVGRLHRPQPWSGRALLLLSCLNPANPALWSRLLTGDLRTETLSCDHNSILREPYASAVAGFMADYDAGRAHEDVSNRMSPTTP</sequence>
<dbReference type="InterPro" id="IPR006162">
    <property type="entry name" value="Ppantetheine_attach_site"/>
</dbReference>
<dbReference type="SUPFAM" id="SSF53474">
    <property type="entry name" value="alpha/beta-Hydrolases"/>
    <property type="match status" value="1"/>
</dbReference>
<dbReference type="SUPFAM" id="SSF47336">
    <property type="entry name" value="ACP-like"/>
    <property type="match status" value="1"/>
</dbReference>
<gene>
    <name evidence="6" type="primary">dhbF</name>
    <name evidence="6" type="ORF">NCTC10485_02667</name>
</gene>
<dbReference type="InterPro" id="IPR042099">
    <property type="entry name" value="ANL_N_sf"/>
</dbReference>
<dbReference type="RefSeq" id="WP_308213128.1">
    <property type="nucleotide sequence ID" value="NZ_JACKSM010000113.1"/>
</dbReference>
<dbReference type="Gene3D" id="1.10.1200.10">
    <property type="entry name" value="ACP-like"/>
    <property type="match status" value="1"/>
</dbReference>
<feature type="transmembrane region" description="Helical" evidence="4">
    <location>
        <begin position="73"/>
        <end position="92"/>
    </location>
</feature>
<dbReference type="InterPro" id="IPR020845">
    <property type="entry name" value="AMP-binding_CS"/>
</dbReference>
<dbReference type="PANTHER" id="PTHR45527">
    <property type="entry name" value="NONRIBOSOMAL PEPTIDE SYNTHETASE"/>
    <property type="match status" value="1"/>
</dbReference>
<feature type="transmembrane region" description="Helical" evidence="4">
    <location>
        <begin position="271"/>
        <end position="292"/>
    </location>
</feature>
<dbReference type="InterPro" id="IPR025110">
    <property type="entry name" value="AMP-bd_C"/>
</dbReference>
<protein>
    <submittedName>
        <fullName evidence="6">AMP-dependent synthetase and ligase</fullName>
    </submittedName>
</protein>
<dbReference type="InterPro" id="IPR045851">
    <property type="entry name" value="AMP-bd_C_sf"/>
</dbReference>
<keyword evidence="4" id="KW-0472">Membrane</keyword>
<feature type="transmembrane region" description="Helical" evidence="4">
    <location>
        <begin position="137"/>
        <end position="155"/>
    </location>
</feature>
<dbReference type="PROSITE" id="PS00455">
    <property type="entry name" value="AMP_BINDING"/>
    <property type="match status" value="1"/>
</dbReference>
<accession>A0A448I7P2</accession>
<evidence type="ECO:0000313" key="6">
    <source>
        <dbReference type="EMBL" id="VEG48373.1"/>
    </source>
</evidence>
<keyword evidence="2" id="KW-0596">Phosphopantetheine</keyword>
<dbReference type="GO" id="GO:0043041">
    <property type="term" value="P:amino acid activation for nonribosomal peptide biosynthetic process"/>
    <property type="evidence" value="ECO:0007669"/>
    <property type="project" value="TreeGrafter"/>
</dbReference>
<feature type="transmembrane region" description="Helical" evidence="4">
    <location>
        <begin position="234"/>
        <end position="259"/>
    </location>
</feature>
<dbReference type="SUPFAM" id="SSF56801">
    <property type="entry name" value="Acetyl-CoA synthetase-like"/>
    <property type="match status" value="1"/>
</dbReference>
<feature type="domain" description="Carrier" evidence="5">
    <location>
        <begin position="920"/>
        <end position="995"/>
    </location>
</feature>
<evidence type="ECO:0000256" key="3">
    <source>
        <dbReference type="ARBA" id="ARBA00022553"/>
    </source>
</evidence>
<evidence type="ECO:0000256" key="4">
    <source>
        <dbReference type="SAM" id="Phobius"/>
    </source>
</evidence>
<dbReference type="InterPro" id="IPR009081">
    <property type="entry name" value="PP-bd_ACP"/>
</dbReference>
<evidence type="ECO:0000313" key="7">
    <source>
        <dbReference type="Proteomes" id="UP000282551"/>
    </source>
</evidence>
<dbReference type="AlphaFoldDB" id="A0A448I7P2"/>
<dbReference type="InterPro" id="IPR036736">
    <property type="entry name" value="ACP-like_sf"/>
</dbReference>
<dbReference type="Proteomes" id="UP000282551">
    <property type="component" value="Chromosome"/>
</dbReference>
<dbReference type="Gene3D" id="3.40.50.1820">
    <property type="entry name" value="alpha/beta hydrolase"/>
    <property type="match status" value="1"/>
</dbReference>
<dbReference type="InterPro" id="IPR000873">
    <property type="entry name" value="AMP-dep_synth/lig_dom"/>
</dbReference>